<dbReference type="EMBL" id="WMFA01000002">
    <property type="protein sequence ID" value="MYL70752.1"/>
    <property type="molecule type" value="Genomic_DNA"/>
</dbReference>
<feature type="region of interest" description="Disordered" evidence="1">
    <location>
        <begin position="1"/>
        <end position="54"/>
    </location>
</feature>
<gene>
    <name evidence="2" type="ORF">GLW00_07815</name>
</gene>
<feature type="compositionally biased region" description="Basic and acidic residues" evidence="1">
    <location>
        <begin position="1"/>
        <end position="17"/>
    </location>
</feature>
<dbReference type="GeneID" id="78006893"/>
<dbReference type="OrthoDB" id="2939520at2"/>
<name>A0A845F8U2_9BACI</name>
<evidence type="ECO:0000313" key="2">
    <source>
        <dbReference type="EMBL" id="MYL70752.1"/>
    </source>
</evidence>
<evidence type="ECO:0000256" key="1">
    <source>
        <dbReference type="SAM" id="MobiDB-lite"/>
    </source>
</evidence>
<protein>
    <submittedName>
        <fullName evidence="2">DUF4021 domain-containing protein</fullName>
    </submittedName>
</protein>
<proteinExistence type="predicted"/>
<reference evidence="2 3" key="1">
    <citation type="submission" date="2019-11" db="EMBL/GenBank/DDBJ databases">
        <title>Genome sequences of 17 halophilic strains isolated from different environments.</title>
        <authorList>
            <person name="Furrow R.E."/>
        </authorList>
    </citation>
    <scope>NUCLEOTIDE SEQUENCE [LARGE SCALE GENOMIC DNA]</scope>
    <source>
        <strain evidence="2 3">SL-4</strain>
    </source>
</reference>
<dbReference type="Pfam" id="PF13213">
    <property type="entry name" value="DUF4021"/>
    <property type="match status" value="1"/>
</dbReference>
<dbReference type="RefSeq" id="WP_160912839.1">
    <property type="nucleotide sequence ID" value="NZ_WMFA01000002.1"/>
</dbReference>
<comment type="caution">
    <text evidence="2">The sequence shown here is derived from an EMBL/GenBank/DDBJ whole genome shotgun (WGS) entry which is preliminary data.</text>
</comment>
<sequence length="54" mass="6457">MEKNTKRNKPRKEEKQPRNPITNDLGVDQDEQAMNGDYGMLETEEEDRLHDRKK</sequence>
<dbReference type="Proteomes" id="UP000450457">
    <property type="component" value="Unassembled WGS sequence"/>
</dbReference>
<accession>A0A845F8U2</accession>
<evidence type="ECO:0000313" key="3">
    <source>
        <dbReference type="Proteomes" id="UP000450457"/>
    </source>
</evidence>
<organism evidence="2 3">
    <name type="scientific">Halobacillus litoralis</name>
    <dbReference type="NCBI Taxonomy" id="45668"/>
    <lineage>
        <taxon>Bacteria</taxon>
        <taxon>Bacillati</taxon>
        <taxon>Bacillota</taxon>
        <taxon>Bacilli</taxon>
        <taxon>Bacillales</taxon>
        <taxon>Bacillaceae</taxon>
        <taxon>Halobacillus</taxon>
    </lineage>
</organism>
<dbReference type="InterPro" id="IPR025094">
    <property type="entry name" value="DUF4021"/>
</dbReference>
<dbReference type="AlphaFoldDB" id="A0A845F8U2"/>